<comment type="caution">
    <text evidence="5">The sequence shown here is derived from an EMBL/GenBank/DDBJ whole genome shotgun (WGS) entry which is preliminary data.</text>
</comment>
<evidence type="ECO:0000313" key="6">
    <source>
        <dbReference type="Proteomes" id="UP000265882"/>
    </source>
</evidence>
<comment type="similarity">
    <text evidence="1 3">Belongs to the glycosyl hydrolase 57 family.</text>
</comment>
<accession>A0A3A4NUZ5</accession>
<name>A0A3A4NUZ5_ABYX5</name>
<dbReference type="GO" id="GO:0005975">
    <property type="term" value="P:carbohydrate metabolic process"/>
    <property type="evidence" value="ECO:0007669"/>
    <property type="project" value="InterPro"/>
</dbReference>
<dbReference type="InterPro" id="IPR004300">
    <property type="entry name" value="Glyco_hydro_57_N"/>
</dbReference>
<dbReference type="PANTHER" id="PTHR36306:SF1">
    <property type="entry name" value="ALPHA-AMYLASE-RELATED"/>
    <property type="match status" value="1"/>
</dbReference>
<dbReference type="InterPro" id="IPR011330">
    <property type="entry name" value="Glyco_hydro/deAcase_b/a-brl"/>
</dbReference>
<dbReference type="InterPro" id="IPR052046">
    <property type="entry name" value="GH57_Enzymes"/>
</dbReference>
<evidence type="ECO:0000256" key="2">
    <source>
        <dbReference type="ARBA" id="ARBA00023277"/>
    </source>
</evidence>
<dbReference type="AlphaFoldDB" id="A0A3A4NUZ5"/>
<sequence>MSSASVAFLWHMHQPFYLDRMTGEVTMPWVRLHAIKGYYDMVSLLDEFPKIKATFNLVPSLISQLLALLSNRSKDLHYQYTLVPADELTLDQRKFILREFFQANWDNMIRPHRRYWELMNERGLHLPPGPVADTTAAKFNTNAYRDMQVWFNLAWFGYRAREKHPALAEFIRKGGYFSEEDKQEVLSLQMQVIGELVPLYRRMQEAGQVELTTSPFYHPILPLLCDSEFAWRSMPGAKLPDRFTHPEDARAQIQKAVSFHTELFGRPPRGMWPSEGSVCPEIIPMASEAGIRWMATDEAILAHTLQAWNIYDHLYQPYRARNGESGMNIVFRDRGLSDLISFGYSRNNPADASSDLVNRLHSIANHHWRPDRQPLVSIILDGENAWEYYPCGGREFLSRLYEKLSADESLSTVTFGDFLEQHPPQQTLDNLYSGSWIGHNFDIWIGEPEENNAWDCINRTRRFLSRMKKSDTEARLQEAWESLYAAEGSDWFWWYGPDFSTDNDAEFDRLFRSHLQNVYKALNEEIPHDLLLPLLLERRPAVGSEPVSLIKPKINGRVSDYFEWKGAGYYECARGDKAIALGCRYVTHVYYGFDLQNLYLRFDLDTSSEIRPEDAGIRLHVLFNSGQFQRLSLPLYLNLAAEKKFFLERLVDGGLFHKIRDYDTVALDKILELAVPFEDLGFRPGQEVEFFTSLKNDKIEIIRLPRESTLKFTVPHENFDSEMWMV</sequence>
<feature type="domain" description="Glycoside hydrolase family 57 N-terminal" evidence="4">
    <location>
        <begin position="7"/>
        <end position="427"/>
    </location>
</feature>
<dbReference type="Pfam" id="PF03065">
    <property type="entry name" value="Glyco_hydro_57"/>
    <property type="match status" value="1"/>
</dbReference>
<evidence type="ECO:0000256" key="1">
    <source>
        <dbReference type="ARBA" id="ARBA00006821"/>
    </source>
</evidence>
<dbReference type="CDD" id="cd10796">
    <property type="entry name" value="GH57N_APU"/>
    <property type="match status" value="1"/>
</dbReference>
<reference evidence="5 6" key="1">
    <citation type="journal article" date="2017" name="ISME J.">
        <title>Energy and carbon metabolisms in a deep terrestrial subsurface fluid microbial community.</title>
        <authorList>
            <person name="Momper L."/>
            <person name="Jungbluth S.P."/>
            <person name="Lee M.D."/>
            <person name="Amend J.P."/>
        </authorList>
    </citation>
    <scope>NUCLEOTIDE SEQUENCE [LARGE SCALE GENOMIC DNA]</scope>
    <source>
        <strain evidence="5">SURF_5</strain>
    </source>
</reference>
<dbReference type="Proteomes" id="UP000265882">
    <property type="component" value="Unassembled WGS sequence"/>
</dbReference>
<keyword evidence="2 3" id="KW-0119">Carbohydrate metabolism</keyword>
<dbReference type="InterPro" id="IPR027291">
    <property type="entry name" value="Glyco_hydro_38_N_sf"/>
</dbReference>
<dbReference type="SUPFAM" id="SSF88713">
    <property type="entry name" value="Glycoside hydrolase/deacetylase"/>
    <property type="match status" value="1"/>
</dbReference>
<dbReference type="EMBL" id="QZKU01000053">
    <property type="protein sequence ID" value="RJP22852.1"/>
    <property type="molecule type" value="Genomic_DNA"/>
</dbReference>
<evidence type="ECO:0000259" key="4">
    <source>
        <dbReference type="Pfam" id="PF03065"/>
    </source>
</evidence>
<dbReference type="GO" id="GO:0003824">
    <property type="term" value="F:catalytic activity"/>
    <property type="evidence" value="ECO:0007669"/>
    <property type="project" value="InterPro"/>
</dbReference>
<dbReference type="Gene3D" id="3.20.110.10">
    <property type="entry name" value="Glycoside hydrolase 38, N terminal domain"/>
    <property type="match status" value="1"/>
</dbReference>
<protein>
    <recommendedName>
        <fullName evidence="4">Glycoside hydrolase family 57 N-terminal domain-containing protein</fullName>
    </recommendedName>
</protein>
<proteinExistence type="inferred from homology"/>
<organism evidence="5 6">
    <name type="scientific">Abyssobacteria bacterium (strain SURF_5)</name>
    <dbReference type="NCBI Taxonomy" id="2093360"/>
    <lineage>
        <taxon>Bacteria</taxon>
        <taxon>Pseudomonadati</taxon>
        <taxon>Candidatus Hydrogenedentota</taxon>
        <taxon>Candidatus Abyssobacteria</taxon>
    </lineage>
</organism>
<evidence type="ECO:0000256" key="3">
    <source>
        <dbReference type="RuleBase" id="RU361196"/>
    </source>
</evidence>
<gene>
    <name evidence="5" type="ORF">C4520_07450</name>
</gene>
<dbReference type="PANTHER" id="PTHR36306">
    <property type="entry name" value="ALPHA-AMYLASE-RELATED-RELATED"/>
    <property type="match status" value="1"/>
</dbReference>
<evidence type="ECO:0000313" key="5">
    <source>
        <dbReference type="EMBL" id="RJP22852.1"/>
    </source>
</evidence>